<protein>
    <submittedName>
        <fullName evidence="2">Uncharacterized protein</fullName>
    </submittedName>
</protein>
<keyword evidence="3" id="KW-1185">Reference proteome</keyword>
<gene>
    <name evidence="2" type="ORF">MC7420_559</name>
</gene>
<reference evidence="2 3" key="1">
    <citation type="submission" date="2008-07" db="EMBL/GenBank/DDBJ databases">
        <authorList>
            <person name="Tandeau de Marsac N."/>
            <person name="Ferriera S."/>
            <person name="Johnson J."/>
            <person name="Kravitz S."/>
            <person name="Beeson K."/>
            <person name="Sutton G."/>
            <person name="Rogers Y.-H."/>
            <person name="Friedman R."/>
            <person name="Frazier M."/>
            <person name="Venter J.C."/>
        </authorList>
    </citation>
    <scope>NUCLEOTIDE SEQUENCE [LARGE SCALE GENOMIC DNA]</scope>
    <source>
        <strain evidence="2 3">PCC 7420</strain>
    </source>
</reference>
<evidence type="ECO:0000313" key="2">
    <source>
        <dbReference type="EMBL" id="EDX77422.1"/>
    </source>
</evidence>
<sequence>MATDTRILLAGLQDYRKSLEKHLTQLRSEYQQLENKWRAFNAVAEGDYADQFRGGWLRTEAQFKDYINQSEKIKVLLEERISGLIDLNRQEGGMT</sequence>
<dbReference type="OrthoDB" id="2971563at2"/>
<dbReference type="HOGENOM" id="CLU_2367983_0_0_3"/>
<dbReference type="AlphaFoldDB" id="B4VLU2"/>
<name>B4VLU2_9CYAN</name>
<feature type="coiled-coil region" evidence="1">
    <location>
        <begin position="9"/>
        <end position="36"/>
    </location>
</feature>
<accession>B4VLU2</accession>
<evidence type="ECO:0000256" key="1">
    <source>
        <dbReference type="SAM" id="Coils"/>
    </source>
</evidence>
<organism evidence="2 3">
    <name type="scientific">Coleofasciculus chthonoplastes PCC 7420</name>
    <dbReference type="NCBI Taxonomy" id="118168"/>
    <lineage>
        <taxon>Bacteria</taxon>
        <taxon>Bacillati</taxon>
        <taxon>Cyanobacteriota</taxon>
        <taxon>Cyanophyceae</taxon>
        <taxon>Coleofasciculales</taxon>
        <taxon>Coleofasciculaceae</taxon>
        <taxon>Coleofasciculus</taxon>
    </lineage>
</organism>
<dbReference type="Proteomes" id="UP000003835">
    <property type="component" value="Unassembled WGS sequence"/>
</dbReference>
<keyword evidence="1" id="KW-0175">Coiled coil</keyword>
<proteinExistence type="predicted"/>
<dbReference type="RefSeq" id="WP_006099530.1">
    <property type="nucleotide sequence ID" value="NZ_DS989844.1"/>
</dbReference>
<dbReference type="STRING" id="118168.MC7420_559"/>
<evidence type="ECO:0000313" key="3">
    <source>
        <dbReference type="Proteomes" id="UP000003835"/>
    </source>
</evidence>
<dbReference type="EMBL" id="DS989844">
    <property type="protein sequence ID" value="EDX77422.1"/>
    <property type="molecule type" value="Genomic_DNA"/>
</dbReference>